<evidence type="ECO:0000259" key="1">
    <source>
        <dbReference type="Pfam" id="PF22041"/>
    </source>
</evidence>
<protein>
    <recommendedName>
        <fullName evidence="1">Glutathione S-transferase UstS-like C-terminal domain-containing protein</fullName>
    </recommendedName>
</protein>
<dbReference type="eggNOG" id="ENOG502QQN3">
    <property type="taxonomic scope" value="Eukaryota"/>
</dbReference>
<dbReference type="EMBL" id="ADBL01001431">
    <property type="status" value="NOT_ANNOTATED_CDS"/>
    <property type="molecule type" value="Genomic_DNA"/>
</dbReference>
<dbReference type="EnsemblFungi" id="MAPG_05974T0">
    <property type="protein sequence ID" value="MAPG_05974T0"/>
    <property type="gene ID" value="MAPG_05974"/>
</dbReference>
<reference evidence="2" key="1">
    <citation type="submission" date="2010-05" db="EMBL/GenBank/DDBJ databases">
        <title>The Genome Sequence of Magnaporthe poae strain ATCC 64411.</title>
        <authorList>
            <consortium name="The Broad Institute Genome Sequencing Platform"/>
            <consortium name="Broad Institute Genome Sequencing Center for Infectious Disease"/>
            <person name="Ma L.-J."/>
            <person name="Dead R."/>
            <person name="Young S."/>
            <person name="Zeng Q."/>
            <person name="Koehrsen M."/>
            <person name="Alvarado L."/>
            <person name="Berlin A."/>
            <person name="Chapman S.B."/>
            <person name="Chen Z."/>
            <person name="Freedman E."/>
            <person name="Gellesch M."/>
            <person name="Goldberg J."/>
            <person name="Griggs A."/>
            <person name="Gujja S."/>
            <person name="Heilman E.R."/>
            <person name="Heiman D."/>
            <person name="Hepburn T."/>
            <person name="Howarth C."/>
            <person name="Jen D."/>
            <person name="Larson L."/>
            <person name="Mehta T."/>
            <person name="Neiman D."/>
            <person name="Pearson M."/>
            <person name="Roberts A."/>
            <person name="Saif S."/>
            <person name="Shea T."/>
            <person name="Shenoy N."/>
            <person name="Sisk P."/>
            <person name="Stolte C."/>
            <person name="Sykes S."/>
            <person name="Walk T."/>
            <person name="White J."/>
            <person name="Yandava C."/>
            <person name="Haas B."/>
            <person name="Nusbaum C."/>
            <person name="Birren B."/>
        </authorList>
    </citation>
    <scope>NUCLEOTIDE SEQUENCE</scope>
    <source>
        <strain evidence="2">ATCC 64411</strain>
    </source>
</reference>
<dbReference type="Pfam" id="PF22041">
    <property type="entry name" value="GST_C_7"/>
    <property type="match status" value="1"/>
</dbReference>
<organism evidence="3 4">
    <name type="scientific">Magnaporthiopsis poae (strain ATCC 64411 / 73-15)</name>
    <name type="common">Kentucky bluegrass fungus</name>
    <name type="synonym">Magnaporthe poae</name>
    <dbReference type="NCBI Taxonomy" id="644358"/>
    <lineage>
        <taxon>Eukaryota</taxon>
        <taxon>Fungi</taxon>
        <taxon>Dikarya</taxon>
        <taxon>Ascomycota</taxon>
        <taxon>Pezizomycotina</taxon>
        <taxon>Sordariomycetes</taxon>
        <taxon>Sordariomycetidae</taxon>
        <taxon>Magnaporthales</taxon>
        <taxon>Magnaporthaceae</taxon>
        <taxon>Magnaporthiopsis</taxon>
    </lineage>
</organism>
<accession>A0A0C4E0T9</accession>
<gene>
    <name evidence="2" type="ORF">MAPG_05974</name>
</gene>
<evidence type="ECO:0000313" key="4">
    <source>
        <dbReference type="Proteomes" id="UP000011715"/>
    </source>
</evidence>
<reference evidence="3" key="4">
    <citation type="journal article" date="2015" name="G3 (Bethesda)">
        <title>Genome sequences of three phytopathogenic species of the Magnaporthaceae family of fungi.</title>
        <authorList>
            <person name="Okagaki L.H."/>
            <person name="Nunes C.C."/>
            <person name="Sailsbery J."/>
            <person name="Clay B."/>
            <person name="Brown D."/>
            <person name="John T."/>
            <person name="Oh Y."/>
            <person name="Young N."/>
            <person name="Fitzgerald M."/>
            <person name="Haas B.J."/>
            <person name="Zeng Q."/>
            <person name="Young S."/>
            <person name="Adiconis X."/>
            <person name="Fan L."/>
            <person name="Levin J.Z."/>
            <person name="Mitchell T.K."/>
            <person name="Okubara P.A."/>
            <person name="Farman M.L."/>
            <person name="Kohn L.M."/>
            <person name="Birren B."/>
            <person name="Ma L.-J."/>
            <person name="Dean R.A."/>
        </authorList>
    </citation>
    <scope>NUCLEOTIDE SEQUENCE</scope>
    <source>
        <strain evidence="3">ATCC 64411 / 73-15</strain>
    </source>
</reference>
<evidence type="ECO:0000313" key="2">
    <source>
        <dbReference type="EMBL" id="KLU86968.1"/>
    </source>
</evidence>
<dbReference type="Proteomes" id="UP000011715">
    <property type="component" value="Unassembled WGS sequence"/>
</dbReference>
<reference evidence="2" key="3">
    <citation type="submission" date="2011-03" db="EMBL/GenBank/DDBJ databases">
        <title>Annotation of Magnaporthe poae ATCC 64411.</title>
        <authorList>
            <person name="Ma L.-J."/>
            <person name="Dead R."/>
            <person name="Young S.K."/>
            <person name="Zeng Q."/>
            <person name="Gargeya S."/>
            <person name="Fitzgerald M."/>
            <person name="Haas B."/>
            <person name="Abouelleil A."/>
            <person name="Alvarado L."/>
            <person name="Arachchi H.M."/>
            <person name="Berlin A."/>
            <person name="Brown A."/>
            <person name="Chapman S.B."/>
            <person name="Chen Z."/>
            <person name="Dunbar C."/>
            <person name="Freedman E."/>
            <person name="Gearin G."/>
            <person name="Gellesch M."/>
            <person name="Goldberg J."/>
            <person name="Griggs A."/>
            <person name="Gujja S."/>
            <person name="Heiman D."/>
            <person name="Howarth C."/>
            <person name="Larson L."/>
            <person name="Lui A."/>
            <person name="MacDonald P.J.P."/>
            <person name="Mehta T."/>
            <person name="Montmayeur A."/>
            <person name="Murphy C."/>
            <person name="Neiman D."/>
            <person name="Pearson M."/>
            <person name="Priest M."/>
            <person name="Roberts A."/>
            <person name="Saif S."/>
            <person name="Shea T."/>
            <person name="Shenoy N."/>
            <person name="Sisk P."/>
            <person name="Stolte C."/>
            <person name="Sykes S."/>
            <person name="Yandava C."/>
            <person name="Wortman J."/>
            <person name="Nusbaum C."/>
            <person name="Birren B."/>
        </authorList>
    </citation>
    <scope>NUCLEOTIDE SEQUENCE</scope>
    <source>
        <strain evidence="2">ATCC 64411</strain>
    </source>
</reference>
<dbReference type="Gene3D" id="1.20.1050.10">
    <property type="match status" value="1"/>
</dbReference>
<keyword evidence="4" id="KW-1185">Reference proteome</keyword>
<feature type="domain" description="Glutathione S-transferase UstS-like C-terminal" evidence="1">
    <location>
        <begin position="32"/>
        <end position="124"/>
    </location>
</feature>
<dbReference type="STRING" id="644358.A0A0C4E0T9"/>
<evidence type="ECO:0000313" key="3">
    <source>
        <dbReference type="EnsemblFungi" id="MAPG_05974T0"/>
    </source>
</evidence>
<reference evidence="4" key="2">
    <citation type="submission" date="2010-05" db="EMBL/GenBank/DDBJ databases">
        <title>The genome sequence of Magnaporthe poae strain ATCC 64411.</title>
        <authorList>
            <person name="Ma L.-J."/>
            <person name="Dead R."/>
            <person name="Young S."/>
            <person name="Zeng Q."/>
            <person name="Koehrsen M."/>
            <person name="Alvarado L."/>
            <person name="Berlin A."/>
            <person name="Chapman S.B."/>
            <person name="Chen Z."/>
            <person name="Freedman E."/>
            <person name="Gellesch M."/>
            <person name="Goldberg J."/>
            <person name="Griggs A."/>
            <person name="Gujja S."/>
            <person name="Heilman E.R."/>
            <person name="Heiman D."/>
            <person name="Hepburn T."/>
            <person name="Howarth C."/>
            <person name="Jen D."/>
            <person name="Larson L."/>
            <person name="Mehta T."/>
            <person name="Neiman D."/>
            <person name="Pearson M."/>
            <person name="Roberts A."/>
            <person name="Saif S."/>
            <person name="Shea T."/>
            <person name="Shenoy N."/>
            <person name="Sisk P."/>
            <person name="Stolte C."/>
            <person name="Sykes S."/>
            <person name="Walk T."/>
            <person name="White J."/>
            <person name="Yandava C."/>
            <person name="Haas B."/>
            <person name="Nusbaum C."/>
            <person name="Birren B."/>
        </authorList>
    </citation>
    <scope>NUCLEOTIDE SEQUENCE [LARGE SCALE GENOMIC DNA]</scope>
    <source>
        <strain evidence="4">ATCC 64411 / 73-15</strain>
    </source>
</reference>
<dbReference type="VEuPathDB" id="FungiDB:MAPG_05974"/>
<reference evidence="3" key="5">
    <citation type="submission" date="2015-06" db="UniProtKB">
        <authorList>
            <consortium name="EnsemblFungi"/>
        </authorList>
    </citation>
    <scope>IDENTIFICATION</scope>
    <source>
        <strain evidence="3">ATCC 64411</strain>
    </source>
</reference>
<dbReference type="AlphaFoldDB" id="A0A0C4E0T9"/>
<dbReference type="EMBL" id="GL876970">
    <property type="protein sequence ID" value="KLU86968.1"/>
    <property type="molecule type" value="Genomic_DNA"/>
</dbReference>
<sequence length="138" mass="15470">MPFDPRTAERDKAAMMAHMPDEIKDLAWEDLEVAPGSNARNKMVRDFEAAMDAKLSPCYPGKGGDDDENGPFMGGRASPMYADFIVGGWLQFMRGCLPEPEWDAMRNKWSGGKWGRLFDALNEWTAVDGREGVAPQRR</sequence>
<name>A0A0C4E0T9_MAGP6</name>
<dbReference type="InterPro" id="IPR054416">
    <property type="entry name" value="GST_UstS-like_C"/>
</dbReference>
<dbReference type="OrthoDB" id="4951845at2759"/>
<proteinExistence type="predicted"/>